<feature type="region of interest" description="Disordered" evidence="4">
    <location>
        <begin position="1"/>
        <end position="33"/>
    </location>
</feature>
<gene>
    <name evidence="6" type="primary">LOC116950800</name>
</gene>
<dbReference type="PANTHER" id="PTHR46342:SF1">
    <property type="entry name" value="ALPHA-CATULIN"/>
    <property type="match status" value="1"/>
</dbReference>
<comment type="similarity">
    <text evidence="2">Belongs to the vinculin/alpha-catenin family.</text>
</comment>
<evidence type="ECO:0000256" key="2">
    <source>
        <dbReference type="ARBA" id="ARBA00008376"/>
    </source>
</evidence>
<keyword evidence="5" id="KW-1185">Reference proteome</keyword>
<sequence>MGAGVQGGQEEEEEDDPAPDRGQRSGLPDAAPEQPGLARAARLLLSSVARTLLLADRAAIRHIVGFRNQVLQSLEGLESAESPAEMVLAFNDFSEAIEPFVNLSAEREQDLKDERQAARIGAARNVLEKAPMMLLAACKASEVACCTRCNRSAGLF</sequence>
<dbReference type="RefSeq" id="XP_032824772.1">
    <property type="nucleotide sequence ID" value="XM_032968881.1"/>
</dbReference>
<dbReference type="KEGG" id="pmrn:116950800"/>
<dbReference type="PANTHER" id="PTHR46342">
    <property type="entry name" value="ALPHA-CATULIN"/>
    <property type="match status" value="1"/>
</dbReference>
<dbReference type="GO" id="GO:0005737">
    <property type="term" value="C:cytoplasm"/>
    <property type="evidence" value="ECO:0007669"/>
    <property type="project" value="UniProtKB-SubCell"/>
</dbReference>
<dbReference type="Gene3D" id="1.20.120.230">
    <property type="entry name" value="Alpha-catenin/vinculin-like"/>
    <property type="match status" value="1"/>
</dbReference>
<accession>A0AAJ7TVE3</accession>
<evidence type="ECO:0000256" key="1">
    <source>
        <dbReference type="ARBA" id="ARBA00004496"/>
    </source>
</evidence>
<evidence type="ECO:0000313" key="5">
    <source>
        <dbReference type="Proteomes" id="UP001318040"/>
    </source>
</evidence>
<dbReference type="GO" id="GO:0007155">
    <property type="term" value="P:cell adhesion"/>
    <property type="evidence" value="ECO:0007669"/>
    <property type="project" value="InterPro"/>
</dbReference>
<dbReference type="Proteomes" id="UP001318040">
    <property type="component" value="Chromosome 2"/>
</dbReference>
<evidence type="ECO:0000313" key="6">
    <source>
        <dbReference type="RefSeq" id="XP_032824772.1"/>
    </source>
</evidence>
<dbReference type="GO" id="GO:0051015">
    <property type="term" value="F:actin filament binding"/>
    <property type="evidence" value="ECO:0007669"/>
    <property type="project" value="InterPro"/>
</dbReference>
<dbReference type="GO" id="GO:0007266">
    <property type="term" value="P:Rho protein signal transduction"/>
    <property type="evidence" value="ECO:0007669"/>
    <property type="project" value="InterPro"/>
</dbReference>
<dbReference type="InterPro" id="IPR006077">
    <property type="entry name" value="Vinculin/catenin"/>
</dbReference>
<dbReference type="InterPro" id="IPR030045">
    <property type="entry name" value="CTNNAL1"/>
</dbReference>
<dbReference type="InterPro" id="IPR036723">
    <property type="entry name" value="Alpha-catenin/vinculin-like_sf"/>
</dbReference>
<organism evidence="5 6">
    <name type="scientific">Petromyzon marinus</name>
    <name type="common">Sea lamprey</name>
    <dbReference type="NCBI Taxonomy" id="7757"/>
    <lineage>
        <taxon>Eukaryota</taxon>
        <taxon>Metazoa</taxon>
        <taxon>Chordata</taxon>
        <taxon>Craniata</taxon>
        <taxon>Vertebrata</taxon>
        <taxon>Cyclostomata</taxon>
        <taxon>Hyperoartia</taxon>
        <taxon>Petromyzontiformes</taxon>
        <taxon>Petromyzontidae</taxon>
        <taxon>Petromyzon</taxon>
    </lineage>
</organism>
<proteinExistence type="inferred from homology"/>
<keyword evidence="3" id="KW-0963">Cytoplasm</keyword>
<name>A0AAJ7TVE3_PETMA</name>
<evidence type="ECO:0000256" key="3">
    <source>
        <dbReference type="ARBA" id="ARBA00022490"/>
    </source>
</evidence>
<dbReference type="Pfam" id="PF01044">
    <property type="entry name" value="Vinculin"/>
    <property type="match status" value="1"/>
</dbReference>
<protein>
    <submittedName>
        <fullName evidence="6">Alpha-catulin-like</fullName>
    </submittedName>
</protein>
<reference evidence="6" key="1">
    <citation type="submission" date="2025-08" db="UniProtKB">
        <authorList>
            <consortium name="RefSeq"/>
        </authorList>
    </citation>
    <scope>IDENTIFICATION</scope>
    <source>
        <tissue evidence="6">Sperm</tissue>
    </source>
</reference>
<comment type="subcellular location">
    <subcellularLocation>
        <location evidence="1">Cytoplasm</location>
    </subcellularLocation>
</comment>
<dbReference type="AlphaFoldDB" id="A0AAJ7TVE3"/>
<dbReference type="SUPFAM" id="SSF47220">
    <property type="entry name" value="alpha-catenin/vinculin-like"/>
    <property type="match status" value="1"/>
</dbReference>
<evidence type="ECO:0000256" key="4">
    <source>
        <dbReference type="SAM" id="MobiDB-lite"/>
    </source>
</evidence>